<keyword evidence="12 16" id="KW-0267">Excision nuclease</keyword>
<comment type="similarity">
    <text evidence="2 16">Belongs to the XPG/RAD2 endonuclease family. EXO1 subfamily.</text>
</comment>
<dbReference type="InterPro" id="IPR036279">
    <property type="entry name" value="5-3_exonuclease_C_sf"/>
</dbReference>
<evidence type="ECO:0000256" key="1">
    <source>
        <dbReference type="ARBA" id="ARBA00004123"/>
    </source>
</evidence>
<keyword evidence="14 16" id="KW-0234">DNA repair</keyword>
<dbReference type="FunFam" id="1.10.150.20:FF:000011">
    <property type="entry name" value="exonuclease 1"/>
    <property type="match status" value="1"/>
</dbReference>
<dbReference type="AlphaFoldDB" id="A7SXI5"/>
<feature type="non-terminal residue" evidence="19">
    <location>
        <position position="1"/>
    </location>
</feature>
<feature type="domain" description="XPG N-terminal" evidence="18">
    <location>
        <begin position="1"/>
        <end position="99"/>
    </location>
</feature>
<dbReference type="GO" id="GO:0006310">
    <property type="term" value="P:DNA recombination"/>
    <property type="evidence" value="ECO:0000318"/>
    <property type="project" value="GO_Central"/>
</dbReference>
<evidence type="ECO:0000256" key="13">
    <source>
        <dbReference type="ARBA" id="ARBA00023125"/>
    </source>
</evidence>
<keyword evidence="4 16" id="KW-0540">Nuclease</keyword>
<keyword evidence="20" id="KW-1185">Reference proteome</keyword>
<dbReference type="Pfam" id="PF00867">
    <property type="entry name" value="XPG_I"/>
    <property type="match status" value="1"/>
</dbReference>
<dbReference type="Proteomes" id="UP000001593">
    <property type="component" value="Unassembled WGS sequence"/>
</dbReference>
<dbReference type="PROSITE" id="PS00842">
    <property type="entry name" value="XPG_2"/>
    <property type="match status" value="1"/>
</dbReference>
<dbReference type="PANTHER" id="PTHR11081:SF8">
    <property type="entry name" value="EXONUCLEASE 1"/>
    <property type="match status" value="1"/>
</dbReference>
<evidence type="ECO:0000256" key="4">
    <source>
        <dbReference type="ARBA" id="ARBA00022722"/>
    </source>
</evidence>
<comment type="cofactor">
    <cofactor evidence="16">
        <name>Mg(2+)</name>
        <dbReference type="ChEBI" id="CHEBI:18420"/>
    </cofactor>
    <text evidence="16">Binds 2 magnesium ions per subunit. They probably participate in the reaction catalyzed by the enzyme. May bind an additional third magnesium ion after substrate binding.</text>
</comment>
<dbReference type="InterPro" id="IPR029060">
    <property type="entry name" value="PIN-like_dom_sf"/>
</dbReference>
<dbReference type="PRINTS" id="PR00853">
    <property type="entry name" value="XPGRADSUPER"/>
</dbReference>
<comment type="subcellular location">
    <subcellularLocation>
        <location evidence="1 16">Nucleus</location>
    </subcellularLocation>
</comment>
<dbReference type="Gene3D" id="1.10.150.20">
    <property type="entry name" value="5' to 3' exonuclease, C-terminal subdomain"/>
    <property type="match status" value="1"/>
</dbReference>
<dbReference type="InterPro" id="IPR019974">
    <property type="entry name" value="XPG_CS"/>
</dbReference>
<evidence type="ECO:0000256" key="5">
    <source>
        <dbReference type="ARBA" id="ARBA00022723"/>
    </source>
</evidence>
<evidence type="ECO:0000256" key="9">
    <source>
        <dbReference type="ARBA" id="ARBA00022801"/>
    </source>
</evidence>
<accession>A7SXI5</accession>
<dbReference type="InterPro" id="IPR037315">
    <property type="entry name" value="EXO1_H3TH"/>
</dbReference>
<dbReference type="GO" id="GO:0035312">
    <property type="term" value="F:5'-3' DNA exonuclease activity"/>
    <property type="evidence" value="ECO:0000318"/>
    <property type="project" value="GO_Central"/>
</dbReference>
<reference evidence="19 20" key="1">
    <citation type="journal article" date="2007" name="Science">
        <title>Sea anemone genome reveals ancestral eumetazoan gene repertoire and genomic organization.</title>
        <authorList>
            <person name="Putnam N.H."/>
            <person name="Srivastava M."/>
            <person name="Hellsten U."/>
            <person name="Dirks B."/>
            <person name="Chapman J."/>
            <person name="Salamov A."/>
            <person name="Terry A."/>
            <person name="Shapiro H."/>
            <person name="Lindquist E."/>
            <person name="Kapitonov V.V."/>
            <person name="Jurka J."/>
            <person name="Genikhovich G."/>
            <person name="Grigoriev I.V."/>
            <person name="Lucas S.M."/>
            <person name="Steele R.E."/>
            <person name="Finnerty J.R."/>
            <person name="Technau U."/>
            <person name="Martindale M.Q."/>
            <person name="Rokhsar D.S."/>
        </authorList>
    </citation>
    <scope>NUCLEOTIDE SEQUENCE [LARGE SCALE GENOMIC DNA]</scope>
    <source>
        <strain evidence="20">CH2 X CH6</strain>
    </source>
</reference>
<dbReference type="InterPro" id="IPR006085">
    <property type="entry name" value="XPG_DNA_repair_N"/>
</dbReference>
<dbReference type="SMART" id="SM00484">
    <property type="entry name" value="XPGI"/>
    <property type="match status" value="1"/>
</dbReference>
<evidence type="ECO:0000313" key="20">
    <source>
        <dbReference type="Proteomes" id="UP000001593"/>
    </source>
</evidence>
<dbReference type="SUPFAM" id="SSF88723">
    <property type="entry name" value="PIN domain-like"/>
    <property type="match status" value="1"/>
</dbReference>
<organism evidence="19 20">
    <name type="scientific">Nematostella vectensis</name>
    <name type="common">Starlet sea anemone</name>
    <dbReference type="NCBI Taxonomy" id="45351"/>
    <lineage>
        <taxon>Eukaryota</taxon>
        <taxon>Metazoa</taxon>
        <taxon>Cnidaria</taxon>
        <taxon>Anthozoa</taxon>
        <taxon>Hexacorallia</taxon>
        <taxon>Actiniaria</taxon>
        <taxon>Edwardsiidae</taxon>
        <taxon>Nematostella</taxon>
    </lineage>
</organism>
<evidence type="ECO:0000256" key="12">
    <source>
        <dbReference type="ARBA" id="ARBA00022881"/>
    </source>
</evidence>
<dbReference type="CDD" id="cd09857">
    <property type="entry name" value="PIN_EXO1"/>
    <property type="match status" value="1"/>
</dbReference>
<dbReference type="GO" id="GO:0017108">
    <property type="term" value="F:5'-flap endonuclease activity"/>
    <property type="evidence" value="ECO:0000318"/>
    <property type="project" value="GO_Central"/>
</dbReference>
<evidence type="ECO:0000259" key="17">
    <source>
        <dbReference type="SMART" id="SM00484"/>
    </source>
</evidence>
<dbReference type="Pfam" id="PF00752">
    <property type="entry name" value="XPG_N"/>
    <property type="match status" value="1"/>
</dbReference>
<evidence type="ECO:0000256" key="11">
    <source>
        <dbReference type="ARBA" id="ARBA00022842"/>
    </source>
</evidence>
<evidence type="ECO:0000256" key="10">
    <source>
        <dbReference type="ARBA" id="ARBA00022839"/>
    </source>
</evidence>
<dbReference type="PhylomeDB" id="A7SXI5"/>
<name>A7SXI5_NEMVE</name>
<evidence type="ECO:0000259" key="18">
    <source>
        <dbReference type="SMART" id="SM00485"/>
    </source>
</evidence>
<dbReference type="PANTHER" id="PTHR11081">
    <property type="entry name" value="FLAP ENDONUCLEASE FAMILY MEMBER"/>
    <property type="match status" value="1"/>
</dbReference>
<dbReference type="CDD" id="cd09908">
    <property type="entry name" value="H3TH_EXO1"/>
    <property type="match status" value="1"/>
</dbReference>
<evidence type="ECO:0000313" key="19">
    <source>
        <dbReference type="EMBL" id="EDO31577.1"/>
    </source>
</evidence>
<dbReference type="InterPro" id="IPR006084">
    <property type="entry name" value="XPG/Rad2"/>
</dbReference>
<gene>
    <name evidence="19" type="ORF">NEMVEDRAFT_v1g12162</name>
</gene>
<sequence length="306" mass="34563">MGIQGLLPLLKPIHRSVNISEFKGQTVGVDAYCWLHKGAYGCAMDLVEGKKTTVYINYVLKRINMMLFHDVKPVLVFDGAYLPSKANKEAERRKSRNENKANGLAFLRAGNRAKAQECFQKCVDISPDMALEVIKMCRSKGVDCIVAPYEADAQLAYLMKKNIIQAVISEDSDLLVYGCKKVMFKMDASGYGTLVSLDHLSELTNLKMHEFTLEKFRHMCILSGCDYLPSIKGIGLIKANKLLRNSSNINKACINLTLVRNLRMDDQYRVPVDYEKSFKQADETFLYQRVFDPVSCELVPLNPIPE</sequence>
<feature type="domain" description="XPG-I" evidence="17">
    <location>
        <begin position="138"/>
        <end position="208"/>
    </location>
</feature>
<dbReference type="InterPro" id="IPR006086">
    <property type="entry name" value="XPG-I_dom"/>
</dbReference>
<evidence type="ECO:0000256" key="8">
    <source>
        <dbReference type="ARBA" id="ARBA00022769"/>
    </source>
</evidence>
<dbReference type="HOGENOM" id="CLU_008978_3_0_1"/>
<keyword evidence="6" id="KW-0255">Endonuclease</keyword>
<dbReference type="GO" id="GO:0003677">
    <property type="term" value="F:DNA binding"/>
    <property type="evidence" value="ECO:0007669"/>
    <property type="project" value="UniProtKB-UniRule"/>
</dbReference>
<dbReference type="FunFam" id="3.40.50.1010:FF:000002">
    <property type="entry name" value="Exonuclease 1, putative"/>
    <property type="match status" value="1"/>
</dbReference>
<evidence type="ECO:0000256" key="6">
    <source>
        <dbReference type="ARBA" id="ARBA00022759"/>
    </source>
</evidence>
<dbReference type="InParanoid" id="A7SXI5"/>
<keyword evidence="7 16" id="KW-0227">DNA damage</keyword>
<dbReference type="GO" id="GO:0006298">
    <property type="term" value="P:mismatch repair"/>
    <property type="evidence" value="ECO:0000318"/>
    <property type="project" value="GO_Central"/>
</dbReference>
<dbReference type="STRING" id="45351.A7SXI5"/>
<evidence type="ECO:0000256" key="14">
    <source>
        <dbReference type="ARBA" id="ARBA00023204"/>
    </source>
</evidence>
<keyword evidence="10 16" id="KW-0269">Exonuclease</keyword>
<dbReference type="EC" id="3.1.-.-" evidence="16"/>
<evidence type="ECO:0000256" key="3">
    <source>
        <dbReference type="ARBA" id="ARBA00020324"/>
    </source>
</evidence>
<proteinExistence type="inferred from homology"/>
<protein>
    <recommendedName>
        <fullName evidence="3 16">Exonuclease 1</fullName>
        <ecNumber evidence="16">3.1.-.-</ecNumber>
    </recommendedName>
</protein>
<comment type="function">
    <text evidence="16">5'-&gt;3' double-stranded DNA exonuclease which may also possess a cryptic 3'-&gt;5' double-stranded DNA exonuclease activity. Functions in DNA mismatch repair.</text>
</comment>
<keyword evidence="9 16" id="KW-0378">Hydrolase</keyword>
<dbReference type="SUPFAM" id="SSF47807">
    <property type="entry name" value="5' to 3' exonuclease, C-terminal subdomain"/>
    <property type="match status" value="1"/>
</dbReference>
<dbReference type="GO" id="GO:0046872">
    <property type="term" value="F:metal ion binding"/>
    <property type="evidence" value="ECO:0007669"/>
    <property type="project" value="UniProtKB-UniRule"/>
</dbReference>
<dbReference type="InterPro" id="IPR008918">
    <property type="entry name" value="HhH2"/>
</dbReference>
<dbReference type="EMBL" id="DS469889">
    <property type="protein sequence ID" value="EDO31577.1"/>
    <property type="molecule type" value="Genomic_DNA"/>
</dbReference>
<dbReference type="SMART" id="SM00279">
    <property type="entry name" value="HhH2"/>
    <property type="match status" value="1"/>
</dbReference>
<evidence type="ECO:0000256" key="7">
    <source>
        <dbReference type="ARBA" id="ARBA00022763"/>
    </source>
</evidence>
<keyword evidence="15 16" id="KW-0539">Nucleus</keyword>
<dbReference type="PROSITE" id="PS00841">
    <property type="entry name" value="XPG_1"/>
    <property type="match status" value="1"/>
</dbReference>
<evidence type="ECO:0000256" key="2">
    <source>
        <dbReference type="ARBA" id="ARBA00010563"/>
    </source>
</evidence>
<keyword evidence="8 16" id="KW-0228">DNA excision</keyword>
<evidence type="ECO:0000256" key="16">
    <source>
        <dbReference type="RuleBase" id="RU910737"/>
    </source>
</evidence>
<dbReference type="SMART" id="SM00485">
    <property type="entry name" value="XPGN"/>
    <property type="match status" value="1"/>
</dbReference>
<dbReference type="eggNOG" id="KOG2518">
    <property type="taxonomic scope" value="Eukaryota"/>
</dbReference>
<evidence type="ECO:0000256" key="15">
    <source>
        <dbReference type="ARBA" id="ARBA00023242"/>
    </source>
</evidence>
<dbReference type="OMA" id="DVQFRAM"/>
<dbReference type="GO" id="GO:0005634">
    <property type="term" value="C:nucleus"/>
    <property type="evidence" value="ECO:0000318"/>
    <property type="project" value="GO_Central"/>
</dbReference>
<keyword evidence="5 16" id="KW-0479">Metal-binding</keyword>
<keyword evidence="13 16" id="KW-0238">DNA-binding</keyword>
<dbReference type="InterPro" id="IPR044752">
    <property type="entry name" value="PIN-like_EXO1"/>
</dbReference>
<keyword evidence="11 16" id="KW-0460">Magnesium</keyword>
<dbReference type="Gene3D" id="3.40.50.1010">
    <property type="entry name" value="5'-nuclease"/>
    <property type="match status" value="1"/>
</dbReference>